<keyword evidence="3" id="KW-0862">Zinc</keyword>
<dbReference type="Proteomes" id="UP000559256">
    <property type="component" value="Unassembled WGS sequence"/>
</dbReference>
<dbReference type="Pfam" id="PF01753">
    <property type="entry name" value="zf-MYND"/>
    <property type="match status" value="1"/>
</dbReference>
<evidence type="ECO:0000256" key="3">
    <source>
        <dbReference type="ARBA" id="ARBA00022833"/>
    </source>
</evidence>
<evidence type="ECO:0000313" key="7">
    <source>
        <dbReference type="Proteomes" id="UP000559256"/>
    </source>
</evidence>
<proteinExistence type="predicted"/>
<keyword evidence="2 4" id="KW-0863">Zinc-finger</keyword>
<evidence type="ECO:0000256" key="2">
    <source>
        <dbReference type="ARBA" id="ARBA00022771"/>
    </source>
</evidence>
<feature type="domain" description="MYND-type" evidence="5">
    <location>
        <begin position="279"/>
        <end position="324"/>
    </location>
</feature>
<dbReference type="SUPFAM" id="SSF144232">
    <property type="entry name" value="HIT/MYND zinc finger-like"/>
    <property type="match status" value="1"/>
</dbReference>
<sequence length="345" mass="38951">MHALLDFPKEHGSLLALIHVGISGPENLYPSSNYDSRLLERFSIIFARTSGAIRQLFSYINARFRSDESSVLSFKALGAALHIVGSLADSCPTVLDILLEHGLLDLFGAVQILTASRRPERFKIRGFMNDSQRVDLLCQILTALEAVVYTETYRAPAYALLIRQGLIPSVIGASSLIPVDYADNIAEGLHLLLLHLLPKTFGNRRVLNTFLHSLKKVQDYHGDELNFFTEPKNSRRLNSLHHQQVHDTWEEIVLQASAFKKLRGEFEASGIIVCANPECSSNGKHSEPDTVIRRRRCSRCKVTNYCSESCQKRNWKRNNHREKCDNVCFAILRPVSSDVDEKFLS</sequence>
<dbReference type="Gene3D" id="6.10.140.2220">
    <property type="match status" value="1"/>
</dbReference>
<keyword evidence="7" id="KW-1185">Reference proteome</keyword>
<name>A0A8H5GDQ5_9AGAR</name>
<organism evidence="6 7">
    <name type="scientific">Tetrapyrgos nigripes</name>
    <dbReference type="NCBI Taxonomy" id="182062"/>
    <lineage>
        <taxon>Eukaryota</taxon>
        <taxon>Fungi</taxon>
        <taxon>Dikarya</taxon>
        <taxon>Basidiomycota</taxon>
        <taxon>Agaricomycotina</taxon>
        <taxon>Agaricomycetes</taxon>
        <taxon>Agaricomycetidae</taxon>
        <taxon>Agaricales</taxon>
        <taxon>Marasmiineae</taxon>
        <taxon>Marasmiaceae</taxon>
        <taxon>Tetrapyrgos</taxon>
    </lineage>
</organism>
<evidence type="ECO:0000259" key="5">
    <source>
        <dbReference type="PROSITE" id="PS50865"/>
    </source>
</evidence>
<evidence type="ECO:0000313" key="6">
    <source>
        <dbReference type="EMBL" id="KAF5362921.1"/>
    </source>
</evidence>
<evidence type="ECO:0000256" key="1">
    <source>
        <dbReference type="ARBA" id="ARBA00022723"/>
    </source>
</evidence>
<dbReference type="InterPro" id="IPR002893">
    <property type="entry name" value="Znf_MYND"/>
</dbReference>
<protein>
    <recommendedName>
        <fullName evidence="5">MYND-type domain-containing protein</fullName>
    </recommendedName>
</protein>
<gene>
    <name evidence="6" type="ORF">D9758_007093</name>
</gene>
<evidence type="ECO:0000256" key="4">
    <source>
        <dbReference type="PROSITE-ProRule" id="PRU00134"/>
    </source>
</evidence>
<keyword evidence="1" id="KW-0479">Metal-binding</keyword>
<dbReference type="OrthoDB" id="2831360at2759"/>
<dbReference type="AlphaFoldDB" id="A0A8H5GDQ5"/>
<dbReference type="EMBL" id="JAACJM010000036">
    <property type="protein sequence ID" value="KAF5362921.1"/>
    <property type="molecule type" value="Genomic_DNA"/>
</dbReference>
<dbReference type="GO" id="GO:0008270">
    <property type="term" value="F:zinc ion binding"/>
    <property type="evidence" value="ECO:0007669"/>
    <property type="project" value="UniProtKB-KW"/>
</dbReference>
<comment type="caution">
    <text evidence="6">The sequence shown here is derived from an EMBL/GenBank/DDBJ whole genome shotgun (WGS) entry which is preliminary data.</text>
</comment>
<dbReference type="PROSITE" id="PS50865">
    <property type="entry name" value="ZF_MYND_2"/>
    <property type="match status" value="1"/>
</dbReference>
<reference evidence="6 7" key="1">
    <citation type="journal article" date="2020" name="ISME J.">
        <title>Uncovering the hidden diversity of litter-decomposition mechanisms in mushroom-forming fungi.</title>
        <authorList>
            <person name="Floudas D."/>
            <person name="Bentzer J."/>
            <person name="Ahren D."/>
            <person name="Johansson T."/>
            <person name="Persson P."/>
            <person name="Tunlid A."/>
        </authorList>
    </citation>
    <scope>NUCLEOTIDE SEQUENCE [LARGE SCALE GENOMIC DNA]</scope>
    <source>
        <strain evidence="6 7">CBS 291.85</strain>
    </source>
</reference>
<accession>A0A8H5GDQ5</accession>